<name>A0A329MKP8_9BACL</name>
<dbReference type="SUPFAM" id="SSF46955">
    <property type="entry name" value="Putative DNA-binding domain"/>
    <property type="match status" value="1"/>
</dbReference>
<dbReference type="AlphaFoldDB" id="A0A329MKP8"/>
<dbReference type="SMART" id="SM00422">
    <property type="entry name" value="HTH_MERR"/>
    <property type="match status" value="1"/>
</dbReference>
<dbReference type="InterPro" id="IPR047057">
    <property type="entry name" value="MerR_fam"/>
</dbReference>
<feature type="region of interest" description="Disordered" evidence="2">
    <location>
        <begin position="1"/>
        <end position="20"/>
    </location>
</feature>
<protein>
    <submittedName>
        <fullName evidence="4">MerR family transcriptional regulator</fullName>
    </submittedName>
</protein>
<proteinExistence type="predicted"/>
<feature type="domain" description="HTH merR-type" evidence="3">
    <location>
        <begin position="23"/>
        <end position="92"/>
    </location>
</feature>
<reference evidence="4 5" key="1">
    <citation type="journal article" date="2009" name="Int. J. Syst. Evol. Microbiol.">
        <title>Paenibacillus contaminans sp. nov., isolated from a contaminated laboratory plate.</title>
        <authorList>
            <person name="Chou J.H."/>
            <person name="Lee J.H."/>
            <person name="Lin M.C."/>
            <person name="Chang P.S."/>
            <person name="Arun A.B."/>
            <person name="Young C.C."/>
            <person name="Chen W.M."/>
        </authorList>
    </citation>
    <scope>NUCLEOTIDE SEQUENCE [LARGE SCALE GENOMIC DNA]</scope>
    <source>
        <strain evidence="4 5">CKOBP-6</strain>
    </source>
</reference>
<sequence>MHSKNETDRQKQVGSASMDQERTYSIGEAAKMIGSTIKTVRYYDEIGLVKPAGYTEGGHRLYTMEDLWRLELVTTLRYLDFGIDEISQVISGEIPVDKALDWQIESLETQAATLTNMISILRQAKKHQGDSLRYIYDLVNARTTNSEKRSRFISEKVEASNFFDGVPEEWRGSLLYFFNKYIINQIKVSAKQTVAWNELQELINDPQFISDLRNGEFLFFNMVHQPKFDAATWVKKLEDIHIRLNKALKKKLPADHRFVQAIVEDTAMLYANPGQSVDKEDFFRYFAKYSQTIRTERIERFNTLCSILSPKFRQFSKGNLLLLQGIQWKLEHM</sequence>
<dbReference type="InterPro" id="IPR000551">
    <property type="entry name" value="MerR-type_HTH_dom"/>
</dbReference>
<dbReference type="Gene3D" id="1.10.1660.10">
    <property type="match status" value="1"/>
</dbReference>
<evidence type="ECO:0000313" key="5">
    <source>
        <dbReference type="Proteomes" id="UP000250369"/>
    </source>
</evidence>
<dbReference type="InterPro" id="IPR009061">
    <property type="entry name" value="DNA-bd_dom_put_sf"/>
</dbReference>
<evidence type="ECO:0000313" key="4">
    <source>
        <dbReference type="EMBL" id="RAV19283.1"/>
    </source>
</evidence>
<dbReference type="Proteomes" id="UP000250369">
    <property type="component" value="Unassembled WGS sequence"/>
</dbReference>
<feature type="compositionally biased region" description="Basic and acidic residues" evidence="2">
    <location>
        <begin position="1"/>
        <end position="11"/>
    </location>
</feature>
<dbReference type="OrthoDB" id="1894615at2"/>
<dbReference type="GO" id="GO:0003677">
    <property type="term" value="F:DNA binding"/>
    <property type="evidence" value="ECO:0007669"/>
    <property type="project" value="UniProtKB-KW"/>
</dbReference>
<dbReference type="PROSITE" id="PS50937">
    <property type="entry name" value="HTH_MERR_2"/>
    <property type="match status" value="1"/>
</dbReference>
<evidence type="ECO:0000256" key="1">
    <source>
        <dbReference type="ARBA" id="ARBA00023125"/>
    </source>
</evidence>
<dbReference type="GO" id="GO:0003700">
    <property type="term" value="F:DNA-binding transcription factor activity"/>
    <property type="evidence" value="ECO:0007669"/>
    <property type="project" value="InterPro"/>
</dbReference>
<dbReference type="PANTHER" id="PTHR30204">
    <property type="entry name" value="REDOX-CYCLING DRUG-SENSING TRANSCRIPTIONAL ACTIVATOR SOXR"/>
    <property type="match status" value="1"/>
</dbReference>
<evidence type="ECO:0000256" key="2">
    <source>
        <dbReference type="SAM" id="MobiDB-lite"/>
    </source>
</evidence>
<gene>
    <name evidence="4" type="ORF">DQG23_21925</name>
</gene>
<accession>A0A329MKP8</accession>
<dbReference type="CDD" id="cd01106">
    <property type="entry name" value="HTH_TipAL-Mta"/>
    <property type="match status" value="1"/>
</dbReference>
<evidence type="ECO:0000259" key="3">
    <source>
        <dbReference type="PROSITE" id="PS50937"/>
    </source>
</evidence>
<organism evidence="4 5">
    <name type="scientific">Paenibacillus contaminans</name>
    <dbReference type="NCBI Taxonomy" id="450362"/>
    <lineage>
        <taxon>Bacteria</taxon>
        <taxon>Bacillati</taxon>
        <taxon>Bacillota</taxon>
        <taxon>Bacilli</taxon>
        <taxon>Bacillales</taxon>
        <taxon>Paenibacillaceae</taxon>
        <taxon>Paenibacillus</taxon>
    </lineage>
</organism>
<dbReference type="PANTHER" id="PTHR30204:SF96">
    <property type="entry name" value="CHROMOSOME-ANCHORING PROTEIN RACA"/>
    <property type="match status" value="1"/>
</dbReference>
<dbReference type="Pfam" id="PF13411">
    <property type="entry name" value="MerR_1"/>
    <property type="match status" value="1"/>
</dbReference>
<keyword evidence="1" id="KW-0238">DNA-binding</keyword>
<comment type="caution">
    <text evidence="4">The sequence shown here is derived from an EMBL/GenBank/DDBJ whole genome shotgun (WGS) entry which is preliminary data.</text>
</comment>
<dbReference type="EMBL" id="QMFB01000013">
    <property type="protein sequence ID" value="RAV19283.1"/>
    <property type="molecule type" value="Genomic_DNA"/>
</dbReference>
<keyword evidence="5" id="KW-1185">Reference proteome</keyword>